<keyword evidence="1" id="KW-1133">Transmembrane helix</keyword>
<dbReference type="EMBL" id="MSIE01000013">
    <property type="protein sequence ID" value="OLF17945.1"/>
    <property type="molecule type" value="Genomic_DNA"/>
</dbReference>
<organism evidence="2 3">
    <name type="scientific">Actinophytocola xanthii</name>
    <dbReference type="NCBI Taxonomy" id="1912961"/>
    <lineage>
        <taxon>Bacteria</taxon>
        <taxon>Bacillati</taxon>
        <taxon>Actinomycetota</taxon>
        <taxon>Actinomycetes</taxon>
        <taxon>Pseudonocardiales</taxon>
        <taxon>Pseudonocardiaceae</taxon>
    </lineage>
</organism>
<protein>
    <submittedName>
        <fullName evidence="2">Uncharacterized protein</fullName>
    </submittedName>
</protein>
<reference evidence="2 3" key="1">
    <citation type="submission" date="2016-12" db="EMBL/GenBank/DDBJ databases">
        <title>The draft genome sequence of Actinophytocola sp. 11-183.</title>
        <authorList>
            <person name="Wang W."/>
            <person name="Yuan L."/>
        </authorList>
    </citation>
    <scope>NUCLEOTIDE SEQUENCE [LARGE SCALE GENOMIC DNA]</scope>
    <source>
        <strain evidence="2 3">11-183</strain>
    </source>
</reference>
<keyword evidence="3" id="KW-1185">Reference proteome</keyword>
<comment type="caution">
    <text evidence="2">The sequence shown here is derived from an EMBL/GenBank/DDBJ whole genome shotgun (WGS) entry which is preliminary data.</text>
</comment>
<name>A0A1Q8CUA8_9PSEU</name>
<dbReference type="STRING" id="1912961.BU204_09045"/>
<proteinExistence type="predicted"/>
<sequence>MLKELLVIGALGALGGLLVGPPLGYWSVRWEDALDRHRRHCLTCQQRARRREARAARKARRA</sequence>
<feature type="transmembrane region" description="Helical" evidence="1">
    <location>
        <begin position="6"/>
        <end position="28"/>
    </location>
</feature>
<evidence type="ECO:0000256" key="1">
    <source>
        <dbReference type="SAM" id="Phobius"/>
    </source>
</evidence>
<evidence type="ECO:0000313" key="2">
    <source>
        <dbReference type="EMBL" id="OLF17945.1"/>
    </source>
</evidence>
<dbReference type="AlphaFoldDB" id="A0A1Q8CUA8"/>
<keyword evidence="1" id="KW-0472">Membrane</keyword>
<evidence type="ECO:0000313" key="3">
    <source>
        <dbReference type="Proteomes" id="UP000185596"/>
    </source>
</evidence>
<gene>
    <name evidence="2" type="ORF">BU204_09045</name>
</gene>
<dbReference type="RefSeq" id="WP_075125140.1">
    <property type="nucleotide sequence ID" value="NZ_MSIE01000013.1"/>
</dbReference>
<keyword evidence="1" id="KW-0812">Transmembrane</keyword>
<accession>A0A1Q8CUA8</accession>
<dbReference type="Proteomes" id="UP000185596">
    <property type="component" value="Unassembled WGS sequence"/>
</dbReference>